<dbReference type="PANTHER" id="PTHR47485:SF1">
    <property type="entry name" value="THYLAKOID LUMENAL 17.4 KDA PROTEIN, CHLOROPLASTIC"/>
    <property type="match status" value="1"/>
</dbReference>
<dbReference type="Pfam" id="PF00805">
    <property type="entry name" value="Pentapeptide"/>
    <property type="match status" value="3"/>
</dbReference>
<gene>
    <name evidence="3" type="ORF">BWR18_07720</name>
</gene>
<dbReference type="OrthoDB" id="156143at2"/>
<feature type="transmembrane region" description="Helical" evidence="2">
    <location>
        <begin position="36"/>
        <end position="62"/>
    </location>
</feature>
<keyword evidence="4" id="KW-1185">Reference proteome</keyword>
<organism evidence="3 4">
    <name type="scientific">Tateyamaria omphalii</name>
    <dbReference type="NCBI Taxonomy" id="299262"/>
    <lineage>
        <taxon>Bacteria</taxon>
        <taxon>Pseudomonadati</taxon>
        <taxon>Pseudomonadota</taxon>
        <taxon>Alphaproteobacteria</taxon>
        <taxon>Rhodobacterales</taxon>
        <taxon>Roseobacteraceae</taxon>
        <taxon>Tateyamaria</taxon>
    </lineage>
</organism>
<protein>
    <recommendedName>
        <fullName evidence="5">Pentapeptide repeat-containing protein</fullName>
    </recommendedName>
</protein>
<dbReference type="Gene3D" id="2.160.20.80">
    <property type="entry name" value="E3 ubiquitin-protein ligase SopA"/>
    <property type="match status" value="2"/>
</dbReference>
<dbReference type="PANTHER" id="PTHR47485">
    <property type="entry name" value="THYLAKOID LUMENAL 17.4 KDA PROTEIN, CHLOROPLASTIC"/>
    <property type="match status" value="1"/>
</dbReference>
<sequence>MKRIAFLLVCLACGAAGFAAKSLLENEDIARALRDAAPTIAALALAVLLLLGCLLFLANALLKRWLRKRGVEPTMDNEEMVTALVDHFTTPDGVAHPTPENRRTTALVNLGLLLVRRGASELYFRITVAVVAGLAGAAGLYLTYELNKLTQEQNRRIVLQTDADIAQSVLLESTRRAALSDDLRIVLDASVTIRQDASQTCKPNSANVACWTPSSREQGAKLHFLSQPLFDQVSRFARQSTPYRIAVSSASPLDFELPLRDQFRFPLLSPERGRLLQALVAQDAYVGDIDFTYAQLTASDLREADLSDANLRYADFENADLRDAFLMRTTFVEANLQNANLSNSKGQGLNFTRANLNGASLNAAELAQPIFPDATMIAADLFGADIAGASFMRVDFTRSDLGRLRTKGSTFSLANLQEVKFNNSVIDASTFTSVNFFRAHLYQSILNDVDVSRSNFRDANLTEAKLNDVQVTAADFTGATFEGLRAPLVWAWRDQPPIGWPDDIPLTLCDYVDGVLNRAFRPDDCG</sequence>
<keyword evidence="1" id="KW-0677">Repeat</keyword>
<dbReference type="AlphaFoldDB" id="A0A1P8MUA2"/>
<dbReference type="InterPro" id="IPR001646">
    <property type="entry name" value="5peptide_repeat"/>
</dbReference>
<evidence type="ECO:0000256" key="1">
    <source>
        <dbReference type="ARBA" id="ARBA00022737"/>
    </source>
</evidence>
<evidence type="ECO:0000256" key="2">
    <source>
        <dbReference type="SAM" id="Phobius"/>
    </source>
</evidence>
<accession>A0A1P8MUA2</accession>
<evidence type="ECO:0000313" key="4">
    <source>
        <dbReference type="Proteomes" id="UP000186336"/>
    </source>
</evidence>
<evidence type="ECO:0008006" key="5">
    <source>
        <dbReference type="Google" id="ProtNLM"/>
    </source>
</evidence>
<keyword evidence="2" id="KW-0472">Membrane</keyword>
<dbReference type="SUPFAM" id="SSF141571">
    <property type="entry name" value="Pentapeptide repeat-like"/>
    <property type="match status" value="2"/>
</dbReference>
<name>A0A1P8MUA2_9RHOB</name>
<reference evidence="3 4" key="1">
    <citation type="submission" date="2017-01" db="EMBL/GenBank/DDBJ databases">
        <title>Complete genome of Tateyamaria omphalii DOK1-4 isolated from seawater in Dokdo.</title>
        <authorList>
            <person name="Kim J.H."/>
            <person name="Chi W.-J."/>
        </authorList>
    </citation>
    <scope>NUCLEOTIDE SEQUENCE [LARGE SCALE GENOMIC DNA]</scope>
    <source>
        <strain evidence="3 4">DOK1-4</strain>
    </source>
</reference>
<dbReference type="EMBL" id="CP019312">
    <property type="protein sequence ID" value="APX11583.1"/>
    <property type="molecule type" value="Genomic_DNA"/>
</dbReference>
<dbReference type="RefSeq" id="WP_076627445.1">
    <property type="nucleotide sequence ID" value="NZ_CP019312.1"/>
</dbReference>
<keyword evidence="2" id="KW-0812">Transmembrane</keyword>
<feature type="transmembrane region" description="Helical" evidence="2">
    <location>
        <begin position="122"/>
        <end position="144"/>
    </location>
</feature>
<dbReference type="Proteomes" id="UP000186336">
    <property type="component" value="Chromosome"/>
</dbReference>
<dbReference type="KEGG" id="tom:BWR18_07720"/>
<proteinExistence type="predicted"/>
<evidence type="ECO:0000313" key="3">
    <source>
        <dbReference type="EMBL" id="APX11583.1"/>
    </source>
</evidence>
<keyword evidence="2" id="KW-1133">Transmembrane helix</keyword>